<feature type="chain" id="PRO_5047337005" description="TrbL/VirB6 plasmid conjugal transfer protein" evidence="3">
    <location>
        <begin position="27"/>
        <end position="504"/>
    </location>
</feature>
<dbReference type="Proteomes" id="UP001181313">
    <property type="component" value="Unassembled WGS sequence"/>
</dbReference>
<feature type="transmembrane region" description="Helical" evidence="2">
    <location>
        <begin position="318"/>
        <end position="336"/>
    </location>
</feature>
<feature type="transmembrane region" description="Helical" evidence="2">
    <location>
        <begin position="138"/>
        <end position="156"/>
    </location>
</feature>
<organism evidence="4 5">
    <name type="scientific">Streptomyces althioticus subsp. attaecolombicae</name>
    <dbReference type="NCBI Taxonomy" id="3075534"/>
    <lineage>
        <taxon>Bacteria</taxon>
        <taxon>Bacillati</taxon>
        <taxon>Actinomycetota</taxon>
        <taxon>Actinomycetes</taxon>
        <taxon>Kitasatosporales</taxon>
        <taxon>Streptomycetaceae</taxon>
        <taxon>Streptomyces</taxon>
        <taxon>Streptomyces althioticus group</taxon>
    </lineage>
</organism>
<evidence type="ECO:0000313" key="4">
    <source>
        <dbReference type="EMBL" id="MDT3728776.1"/>
    </source>
</evidence>
<evidence type="ECO:0000256" key="1">
    <source>
        <dbReference type="SAM" id="MobiDB-lite"/>
    </source>
</evidence>
<feature type="transmembrane region" description="Helical" evidence="2">
    <location>
        <begin position="342"/>
        <end position="366"/>
    </location>
</feature>
<name>A0ABU3I748_9ACTN</name>
<comment type="caution">
    <text evidence="4">The sequence shown here is derived from an EMBL/GenBank/DDBJ whole genome shotgun (WGS) entry which is preliminary data.</text>
</comment>
<keyword evidence="2" id="KW-0812">Transmembrane</keyword>
<keyword evidence="2" id="KW-0472">Membrane</keyword>
<dbReference type="EMBL" id="JAVSGH010000067">
    <property type="protein sequence ID" value="MDT3728776.1"/>
    <property type="molecule type" value="Genomic_DNA"/>
</dbReference>
<feature type="transmembrane region" description="Helical" evidence="2">
    <location>
        <begin position="248"/>
        <end position="268"/>
    </location>
</feature>
<sequence length="504" mass="49852">MMRRLAALLLALAAVVGLTVSASAPAAALPDPGDAAEIVCRVGTSSIWDVIPGDGLVTRPSDSVTGSEVCEKVDEAVEKAMKAPWKAVWDSIVGDIIRSAQDATTWSLKKTLTFSLEGPSVDLEGTGLWGGKATLAGMLAWLGLLIAVAGVMWNLAKMALTGQAKHAGRAMGGWIENLVLSFLGVGLFGLLLVAGDAMTTGLVDATFADDGAAYEQILTVLVPATVINPIIALCMVGALLLIGFVQMVLIFLRQAAIPIICLLLPVAGGGRTGGETTRKWAPTLITSGLVIIAYKPIVAVIICVGFAQLGHPESVVAWLRGVATLFLAIVAPAPLTKIFAPFGAAVGSAMGSGGAGGALSAAAGYLGAKKEKSGDSGGDRGHAPADPVSHAQYVDQVRPGAGQNPGRSGGGGEGRDGGQGGDAQAQAARNESSRVPGQAGAAGADGADAAAAGSSSPTATGAGTAAAAGAASATGAAGVGIQVLDGVNDAIQGASGQMGGGNQL</sequence>
<feature type="compositionally biased region" description="Gly residues" evidence="1">
    <location>
        <begin position="407"/>
        <end position="421"/>
    </location>
</feature>
<protein>
    <recommendedName>
        <fullName evidence="6">TrbL/VirB6 plasmid conjugal transfer protein</fullName>
    </recommendedName>
</protein>
<feature type="signal peptide" evidence="3">
    <location>
        <begin position="1"/>
        <end position="26"/>
    </location>
</feature>
<gene>
    <name evidence="4" type="ORF">ROS62_29455</name>
</gene>
<dbReference type="RefSeq" id="WP_337675349.1">
    <property type="nucleotide sequence ID" value="NZ_JAVSGH010000067.1"/>
</dbReference>
<feature type="transmembrane region" description="Helical" evidence="2">
    <location>
        <begin position="280"/>
        <end position="306"/>
    </location>
</feature>
<keyword evidence="2" id="KW-1133">Transmembrane helix</keyword>
<feature type="region of interest" description="Disordered" evidence="1">
    <location>
        <begin position="397"/>
        <end position="474"/>
    </location>
</feature>
<accession>A0ABU3I748</accession>
<evidence type="ECO:0008006" key="6">
    <source>
        <dbReference type="Google" id="ProtNLM"/>
    </source>
</evidence>
<feature type="compositionally biased region" description="Low complexity" evidence="1">
    <location>
        <begin position="439"/>
        <end position="474"/>
    </location>
</feature>
<evidence type="ECO:0000313" key="5">
    <source>
        <dbReference type="Proteomes" id="UP001181313"/>
    </source>
</evidence>
<evidence type="ECO:0000256" key="2">
    <source>
        <dbReference type="SAM" id="Phobius"/>
    </source>
</evidence>
<feature type="transmembrane region" description="Helical" evidence="2">
    <location>
        <begin position="217"/>
        <end position="241"/>
    </location>
</feature>
<proteinExistence type="predicted"/>
<keyword evidence="5" id="KW-1185">Reference proteome</keyword>
<reference evidence="4" key="1">
    <citation type="submission" date="2024-05" db="EMBL/GenBank/DDBJ databases">
        <title>30 novel species of actinomycetes from the DSMZ collection.</title>
        <authorList>
            <person name="Nouioui I."/>
        </authorList>
    </citation>
    <scope>NUCLEOTIDE SEQUENCE</scope>
    <source>
        <strain evidence="4">DSM 41972</strain>
    </source>
</reference>
<evidence type="ECO:0000256" key="3">
    <source>
        <dbReference type="SAM" id="SignalP"/>
    </source>
</evidence>
<feature type="transmembrane region" description="Helical" evidence="2">
    <location>
        <begin position="177"/>
        <end position="197"/>
    </location>
</feature>
<keyword evidence="3" id="KW-0732">Signal</keyword>